<dbReference type="Proteomes" id="UP001497525">
    <property type="component" value="Unassembled WGS sequence"/>
</dbReference>
<reference evidence="1" key="1">
    <citation type="submission" date="2024-06" db="EMBL/GenBank/DDBJ databases">
        <authorList>
            <person name="Liu X."/>
            <person name="Lenzi L."/>
            <person name="Haldenby T S."/>
            <person name="Uol C."/>
        </authorList>
    </citation>
    <scope>NUCLEOTIDE SEQUENCE</scope>
</reference>
<dbReference type="EMBL" id="CAXLJL010000157">
    <property type="protein sequence ID" value="CAL5133693.1"/>
    <property type="molecule type" value="Genomic_DNA"/>
</dbReference>
<sequence>MRPCRQWKYFGLLFRLRGQCFRAFSSSSRFFCSKDEGSITQKNLMSCARDKTDEHTVIEVYDPPFESQWEEDPEFDYTNGQVQPLTYDFISQDEFFSLEELRLLLKHENVRDLLFLRLPSNHVCQYMVIGSGLSQKHVRSSASLVFRVAISCCICSSQKHGHIMIWNLFGLPDLSMMKFLTAFYHSH</sequence>
<dbReference type="AlphaFoldDB" id="A0AAV2TEQ6"/>
<name>A0AAV2TEQ6_CALDB</name>
<protein>
    <submittedName>
        <fullName evidence="1">Uncharacterized protein</fullName>
    </submittedName>
</protein>
<proteinExistence type="predicted"/>
<evidence type="ECO:0000313" key="1">
    <source>
        <dbReference type="EMBL" id="CAL5133693.1"/>
    </source>
</evidence>
<gene>
    <name evidence="1" type="ORF">CDAUBV1_LOCUS6951</name>
</gene>
<accession>A0AAV2TEQ6</accession>
<comment type="caution">
    <text evidence="1">The sequence shown here is derived from an EMBL/GenBank/DDBJ whole genome shotgun (WGS) entry which is preliminary data.</text>
</comment>
<evidence type="ECO:0000313" key="2">
    <source>
        <dbReference type="Proteomes" id="UP001497525"/>
    </source>
</evidence>
<organism evidence="1 2">
    <name type="scientific">Calicophoron daubneyi</name>
    <name type="common">Rumen fluke</name>
    <name type="synonym">Paramphistomum daubneyi</name>
    <dbReference type="NCBI Taxonomy" id="300641"/>
    <lineage>
        <taxon>Eukaryota</taxon>
        <taxon>Metazoa</taxon>
        <taxon>Spiralia</taxon>
        <taxon>Lophotrochozoa</taxon>
        <taxon>Platyhelminthes</taxon>
        <taxon>Trematoda</taxon>
        <taxon>Digenea</taxon>
        <taxon>Plagiorchiida</taxon>
        <taxon>Pronocephalata</taxon>
        <taxon>Paramphistomoidea</taxon>
        <taxon>Paramphistomidae</taxon>
        <taxon>Calicophoron</taxon>
    </lineage>
</organism>